<name>A0AAD8KUH3_TARER</name>
<protein>
    <submittedName>
        <fullName evidence="1">Uncharacterized protein</fullName>
    </submittedName>
</protein>
<gene>
    <name evidence="1" type="ORF">QVD17_11459</name>
</gene>
<reference evidence="1" key="1">
    <citation type="journal article" date="2023" name="bioRxiv">
        <title>Improved chromosome-level genome assembly for marigold (Tagetes erecta).</title>
        <authorList>
            <person name="Jiang F."/>
            <person name="Yuan L."/>
            <person name="Wang S."/>
            <person name="Wang H."/>
            <person name="Xu D."/>
            <person name="Wang A."/>
            <person name="Fan W."/>
        </authorList>
    </citation>
    <scope>NUCLEOTIDE SEQUENCE</scope>
    <source>
        <strain evidence="1">WSJ</strain>
        <tissue evidence="1">Leaf</tissue>
    </source>
</reference>
<dbReference type="Proteomes" id="UP001229421">
    <property type="component" value="Unassembled WGS sequence"/>
</dbReference>
<dbReference type="EMBL" id="JAUHHV010000003">
    <property type="protein sequence ID" value="KAK1429253.1"/>
    <property type="molecule type" value="Genomic_DNA"/>
</dbReference>
<sequence length="94" mass="10587">MRVKVSYVDSTVEISTTLHSVHAVIIVHEIGREQSCILLESLASKSNFIASNPRMLTSVMINAIYLQATMEGIGIPSRVARWKREDEKDNISNW</sequence>
<evidence type="ECO:0000313" key="1">
    <source>
        <dbReference type="EMBL" id="KAK1429253.1"/>
    </source>
</evidence>
<evidence type="ECO:0000313" key="2">
    <source>
        <dbReference type="Proteomes" id="UP001229421"/>
    </source>
</evidence>
<accession>A0AAD8KUH3</accession>
<keyword evidence="2" id="KW-1185">Reference proteome</keyword>
<dbReference type="AlphaFoldDB" id="A0AAD8KUH3"/>
<comment type="caution">
    <text evidence="1">The sequence shown here is derived from an EMBL/GenBank/DDBJ whole genome shotgun (WGS) entry which is preliminary data.</text>
</comment>
<organism evidence="1 2">
    <name type="scientific">Tagetes erecta</name>
    <name type="common">African marigold</name>
    <dbReference type="NCBI Taxonomy" id="13708"/>
    <lineage>
        <taxon>Eukaryota</taxon>
        <taxon>Viridiplantae</taxon>
        <taxon>Streptophyta</taxon>
        <taxon>Embryophyta</taxon>
        <taxon>Tracheophyta</taxon>
        <taxon>Spermatophyta</taxon>
        <taxon>Magnoliopsida</taxon>
        <taxon>eudicotyledons</taxon>
        <taxon>Gunneridae</taxon>
        <taxon>Pentapetalae</taxon>
        <taxon>asterids</taxon>
        <taxon>campanulids</taxon>
        <taxon>Asterales</taxon>
        <taxon>Asteraceae</taxon>
        <taxon>Asteroideae</taxon>
        <taxon>Heliantheae alliance</taxon>
        <taxon>Tageteae</taxon>
        <taxon>Tagetes</taxon>
    </lineage>
</organism>
<proteinExistence type="predicted"/>